<name>A0ABV5SC39_9ACTN</name>
<dbReference type="Pfam" id="PF17389">
    <property type="entry name" value="Bac_rhamnosid6H"/>
    <property type="match status" value="1"/>
</dbReference>
<evidence type="ECO:0000256" key="1">
    <source>
        <dbReference type="SAM" id="MobiDB-lite"/>
    </source>
</evidence>
<feature type="domain" description="Alpha-L-rhamnosidase six-hairpin glycosidase" evidence="2">
    <location>
        <begin position="5"/>
        <end position="50"/>
    </location>
</feature>
<evidence type="ECO:0000313" key="4">
    <source>
        <dbReference type="Proteomes" id="UP001589532"/>
    </source>
</evidence>
<dbReference type="RefSeq" id="WP_344985889.1">
    <property type="nucleotide sequence ID" value="NZ_BAAAXV010000001.1"/>
</dbReference>
<reference evidence="3 4" key="1">
    <citation type="submission" date="2024-09" db="EMBL/GenBank/DDBJ databases">
        <authorList>
            <person name="Sun Q."/>
            <person name="Mori K."/>
        </authorList>
    </citation>
    <scope>NUCLEOTIDE SEQUENCE [LARGE SCALE GENOMIC DNA]</scope>
    <source>
        <strain evidence="3 4">JCM 3143</strain>
    </source>
</reference>
<dbReference type="InterPro" id="IPR035396">
    <property type="entry name" value="Bac_rhamnosid6H"/>
</dbReference>
<proteinExistence type="predicted"/>
<evidence type="ECO:0000259" key="2">
    <source>
        <dbReference type="Pfam" id="PF17389"/>
    </source>
</evidence>
<accession>A0ABV5SC39</accession>
<feature type="region of interest" description="Disordered" evidence="1">
    <location>
        <begin position="66"/>
        <end position="86"/>
    </location>
</feature>
<protein>
    <recommendedName>
        <fullName evidence="2">Alpha-L-rhamnosidase six-hairpin glycosidase domain-containing protein</fullName>
    </recommendedName>
</protein>
<keyword evidence="4" id="KW-1185">Reference proteome</keyword>
<dbReference type="EMBL" id="JBHMBW010000054">
    <property type="protein sequence ID" value="MFB9629207.1"/>
    <property type="molecule type" value="Genomic_DNA"/>
</dbReference>
<dbReference type="InterPro" id="IPR012341">
    <property type="entry name" value="6hp_glycosidase-like_sf"/>
</dbReference>
<organism evidence="3 4">
    <name type="scientific">Nonomuraea helvata</name>
    <dbReference type="NCBI Taxonomy" id="37484"/>
    <lineage>
        <taxon>Bacteria</taxon>
        <taxon>Bacillati</taxon>
        <taxon>Actinomycetota</taxon>
        <taxon>Actinomycetes</taxon>
        <taxon>Streptosporangiales</taxon>
        <taxon>Streptosporangiaceae</taxon>
        <taxon>Nonomuraea</taxon>
    </lineage>
</organism>
<gene>
    <name evidence="3" type="ORF">ACFFSA_39545</name>
</gene>
<evidence type="ECO:0000313" key="3">
    <source>
        <dbReference type="EMBL" id="MFB9629207.1"/>
    </source>
</evidence>
<dbReference type="Gene3D" id="1.50.10.10">
    <property type="match status" value="1"/>
</dbReference>
<comment type="caution">
    <text evidence="3">The sequence shown here is derived from an EMBL/GenBank/DDBJ whole genome shotgun (WGS) entry which is preliminary data.</text>
</comment>
<sequence length="86" mass="9352">MAWRDRAGRRVVELAEGDDHRIGSGFVGTPLVCDALCSVGAYDTAYALLLLRLPLRGLASFSGTTRIGQRRPTLASRPEDDQNSFS</sequence>
<dbReference type="Proteomes" id="UP001589532">
    <property type="component" value="Unassembled WGS sequence"/>
</dbReference>